<dbReference type="EMBL" id="VIKR01000006">
    <property type="protein sequence ID" value="TQV71509.1"/>
    <property type="molecule type" value="Genomic_DNA"/>
</dbReference>
<keyword evidence="3" id="KW-1185">Reference proteome</keyword>
<comment type="caution">
    <text evidence="2">The sequence shown here is derived from an EMBL/GenBank/DDBJ whole genome shotgun (WGS) entry which is preliminary data.</text>
</comment>
<name>A0A545T2S7_9GAMM</name>
<dbReference type="RefSeq" id="WP_142943908.1">
    <property type="nucleotide sequence ID" value="NZ_VIKR01000006.1"/>
</dbReference>
<feature type="compositionally biased region" description="Polar residues" evidence="1">
    <location>
        <begin position="276"/>
        <end position="287"/>
    </location>
</feature>
<organism evidence="2 3">
    <name type="scientific">Aliikangiella marina</name>
    <dbReference type="NCBI Taxonomy" id="1712262"/>
    <lineage>
        <taxon>Bacteria</taxon>
        <taxon>Pseudomonadati</taxon>
        <taxon>Pseudomonadota</taxon>
        <taxon>Gammaproteobacteria</taxon>
        <taxon>Oceanospirillales</taxon>
        <taxon>Pleioneaceae</taxon>
        <taxon>Aliikangiella</taxon>
    </lineage>
</organism>
<evidence type="ECO:0000256" key="1">
    <source>
        <dbReference type="SAM" id="MobiDB-lite"/>
    </source>
</evidence>
<evidence type="ECO:0000313" key="3">
    <source>
        <dbReference type="Proteomes" id="UP000317839"/>
    </source>
</evidence>
<evidence type="ECO:0000313" key="2">
    <source>
        <dbReference type="EMBL" id="TQV71509.1"/>
    </source>
</evidence>
<feature type="region of interest" description="Disordered" evidence="1">
    <location>
        <begin position="265"/>
        <end position="300"/>
    </location>
</feature>
<gene>
    <name evidence="2" type="ORF">FLL45_20370</name>
</gene>
<reference evidence="2 3" key="1">
    <citation type="submission" date="2019-06" db="EMBL/GenBank/DDBJ databases">
        <title>Draft genome of Aliikangiella marina GYP-15.</title>
        <authorList>
            <person name="Wang G."/>
        </authorList>
    </citation>
    <scope>NUCLEOTIDE SEQUENCE [LARGE SCALE GENOMIC DNA]</scope>
    <source>
        <strain evidence="2 3">GYP-15</strain>
    </source>
</reference>
<dbReference type="Proteomes" id="UP000317839">
    <property type="component" value="Unassembled WGS sequence"/>
</dbReference>
<accession>A0A545T2S7</accession>
<dbReference type="OrthoDB" id="5525274at2"/>
<sequence length="537" mass="61703">MYRGDDIIIDQLFVRANKKQVAHCVNQLELSSWDFNTQGRWIFVKSVSVKSPEKQLRLAASEKLKQLIYGANSSSDDKSSREVVVFDDFSKLLAELIGDIYTGKFGYCWYWKKWHYLLRETKNAALTRALHENVGCLPEVFNRLIEKGKLLNIVDTLSEIECKQILNQLNKLFPLLRRNGASKNDIASKASDFLFAQEFLKLVERNRVMKTLVIEFVNKFDVHDVRLHFVLSVFLRSVNLNREPQSILSMTIGFKKLICEENTHNESECPNKEATAPNSASLTSEQKFASVDSEKQSGLQKQVIEDGTVLKTDGTSTFKEASKLPIEQPVKEYWLNSKEAEKEVVFRSASKEKEANNSQESISEAKNDEYSSFLINTEERPCLLFDHDFESQAVGIFYLLNLLRLPECLALIQAEENDLNPWFLVFDLGRVLEVEFDTAMTNYFEELIMLSKDESIDELPRKPLTMAVYQTLLKDKRLSSLMRRDFFQVSGRVKASAAHLDCYFSMDVINLDLRLVGADVNPGWLPWLGKLVSFHYQ</sequence>
<dbReference type="AlphaFoldDB" id="A0A545T2S7"/>
<protein>
    <submittedName>
        <fullName evidence="2">Uncharacterized protein</fullName>
    </submittedName>
</protein>
<proteinExistence type="predicted"/>